<dbReference type="PROSITE" id="PS01278">
    <property type="entry name" value="MTTASE_RADICAL"/>
    <property type="match status" value="1"/>
</dbReference>
<evidence type="ECO:0000256" key="5">
    <source>
        <dbReference type="ARBA" id="ARBA00022691"/>
    </source>
</evidence>
<evidence type="ECO:0000313" key="14">
    <source>
        <dbReference type="Proteomes" id="UP000886805"/>
    </source>
</evidence>
<dbReference type="Pfam" id="PF04055">
    <property type="entry name" value="Radical_SAM"/>
    <property type="match status" value="1"/>
</dbReference>
<sequence length="366" mass="41754">IIAMCGCMMQEEEEVEKVRNVFKFVDIVFGTHNIFKLAELLYQCLSRKARVFDIWEGTDMIIEDLPSDRKFDFKAGVNIMFGCNNFCSYCIVPYVRGRERSRKPEDIIAEVKKLAAEGVVEIMLLGQNVNSYGKNLEEPVSFARLLQMVEQVDGIERIRFMTSHPKDLSDELIDVMAHSKKICRHLHLPVQSGSSRILKLMNRKYTKEQYLALVDKLKTAIPDLSLTTDIIVGFPGETEEDFQETLDIVRKAQYDSAFTFIYSKRSGTPAARMEEQVPEDVVHDRFDRLLKVVNEVARERNARLQGRTELVLAESIDEKDPSMITGRLSNNNVVHFTADPSVIGQIVPVVLEEAKGFYYLGRLSNG</sequence>
<dbReference type="InterPro" id="IPR058240">
    <property type="entry name" value="rSAM_sf"/>
</dbReference>
<dbReference type="NCBIfam" id="TIGR01574">
    <property type="entry name" value="miaB-methiolase"/>
    <property type="match status" value="1"/>
</dbReference>
<dbReference type="InterPro" id="IPR023404">
    <property type="entry name" value="rSAM_horseshoe"/>
</dbReference>
<accession>A0A9D2BDE2</accession>
<dbReference type="PANTHER" id="PTHR43020">
    <property type="entry name" value="CDK5 REGULATORY SUBUNIT-ASSOCIATED PROTEIN 1"/>
    <property type="match status" value="1"/>
</dbReference>
<keyword evidence="6" id="KW-0479">Metal-binding</keyword>
<name>A0A9D2BDE2_9FIRM</name>
<dbReference type="FunFam" id="3.80.30.20:FF:000001">
    <property type="entry name" value="tRNA-2-methylthio-N(6)-dimethylallyladenosine synthase 2"/>
    <property type="match status" value="1"/>
</dbReference>
<evidence type="ECO:0000256" key="3">
    <source>
        <dbReference type="ARBA" id="ARBA00022485"/>
    </source>
</evidence>
<dbReference type="GO" id="GO:0035597">
    <property type="term" value="F:tRNA-2-methylthio-N(6)-dimethylallyladenosine(37) synthase activity"/>
    <property type="evidence" value="ECO:0007669"/>
    <property type="project" value="UniProtKB-EC"/>
</dbReference>
<gene>
    <name evidence="13" type="primary">miaB</name>
    <name evidence="13" type="ORF">H9849_02835</name>
</gene>
<dbReference type="InterPro" id="IPR013848">
    <property type="entry name" value="Methylthiotransferase_N"/>
</dbReference>
<dbReference type="SMART" id="SM00729">
    <property type="entry name" value="Elp3"/>
    <property type="match status" value="1"/>
</dbReference>
<comment type="cofactor">
    <cofactor evidence="1">
        <name>[4Fe-4S] cluster</name>
        <dbReference type="ChEBI" id="CHEBI:49883"/>
    </cofactor>
</comment>
<reference evidence="13" key="2">
    <citation type="submission" date="2021-04" db="EMBL/GenBank/DDBJ databases">
        <authorList>
            <person name="Gilroy R."/>
        </authorList>
    </citation>
    <scope>NUCLEOTIDE SEQUENCE</scope>
    <source>
        <strain evidence="13">ChiSxjej3B15-1167</strain>
    </source>
</reference>
<dbReference type="GO" id="GO:0005829">
    <property type="term" value="C:cytosol"/>
    <property type="evidence" value="ECO:0007669"/>
    <property type="project" value="TreeGrafter"/>
</dbReference>
<evidence type="ECO:0000259" key="12">
    <source>
        <dbReference type="PROSITE" id="PS51918"/>
    </source>
</evidence>
<dbReference type="PROSITE" id="PS50926">
    <property type="entry name" value="TRAM"/>
    <property type="match status" value="1"/>
</dbReference>
<dbReference type="InterPro" id="IPR020612">
    <property type="entry name" value="Methylthiotransferase_CS"/>
</dbReference>
<protein>
    <recommendedName>
        <fullName evidence="9">tRNA-2-methylthio-N(6)-dimethylallyladenosine synthase</fullName>
        <ecNumber evidence="9">2.8.4.3</ecNumber>
    </recommendedName>
</protein>
<dbReference type="EMBL" id="DXEQ01000084">
    <property type="protein sequence ID" value="HIX71938.1"/>
    <property type="molecule type" value="Genomic_DNA"/>
</dbReference>
<feature type="domain" description="Radical SAM core" evidence="12">
    <location>
        <begin position="69"/>
        <end position="299"/>
    </location>
</feature>
<evidence type="ECO:0000259" key="10">
    <source>
        <dbReference type="PROSITE" id="PS50926"/>
    </source>
</evidence>
<dbReference type="GO" id="GO:0046872">
    <property type="term" value="F:metal ion binding"/>
    <property type="evidence" value="ECO:0007669"/>
    <property type="project" value="UniProtKB-KW"/>
</dbReference>
<dbReference type="NCBIfam" id="TIGR00089">
    <property type="entry name" value="MiaB/RimO family radical SAM methylthiotransferase"/>
    <property type="match status" value="1"/>
</dbReference>
<dbReference type="GO" id="GO:0051539">
    <property type="term" value="F:4 iron, 4 sulfur cluster binding"/>
    <property type="evidence" value="ECO:0007669"/>
    <property type="project" value="UniProtKB-KW"/>
</dbReference>
<organism evidence="13 14">
    <name type="scientific">Candidatus Anaerobutyricum stercoripullorum</name>
    <dbReference type="NCBI Taxonomy" id="2838456"/>
    <lineage>
        <taxon>Bacteria</taxon>
        <taxon>Bacillati</taxon>
        <taxon>Bacillota</taxon>
        <taxon>Clostridia</taxon>
        <taxon>Lachnospirales</taxon>
        <taxon>Lachnospiraceae</taxon>
        <taxon>Anaerobutyricum</taxon>
    </lineage>
</organism>
<dbReference type="SUPFAM" id="SSF102114">
    <property type="entry name" value="Radical SAM enzymes"/>
    <property type="match status" value="1"/>
</dbReference>
<proteinExistence type="predicted"/>
<evidence type="ECO:0000256" key="9">
    <source>
        <dbReference type="ARBA" id="ARBA00033765"/>
    </source>
</evidence>
<dbReference type="InterPro" id="IPR007197">
    <property type="entry name" value="rSAM"/>
</dbReference>
<evidence type="ECO:0000256" key="8">
    <source>
        <dbReference type="ARBA" id="ARBA00023014"/>
    </source>
</evidence>
<dbReference type="InterPro" id="IPR006638">
    <property type="entry name" value="Elp3/MiaA/NifB-like_rSAM"/>
</dbReference>
<dbReference type="InterPro" id="IPR005839">
    <property type="entry name" value="Methylthiotransferase"/>
</dbReference>
<keyword evidence="4 13" id="KW-0808">Transferase</keyword>
<dbReference type="SFLD" id="SFLDG01082">
    <property type="entry name" value="B12-binding_domain_containing"/>
    <property type="match status" value="1"/>
</dbReference>
<dbReference type="AlphaFoldDB" id="A0A9D2BDE2"/>
<dbReference type="Pfam" id="PF01938">
    <property type="entry name" value="TRAM"/>
    <property type="match status" value="1"/>
</dbReference>
<reference evidence="13" key="1">
    <citation type="journal article" date="2021" name="PeerJ">
        <title>Extensive microbial diversity within the chicken gut microbiome revealed by metagenomics and culture.</title>
        <authorList>
            <person name="Gilroy R."/>
            <person name="Ravi A."/>
            <person name="Getino M."/>
            <person name="Pursley I."/>
            <person name="Horton D.L."/>
            <person name="Alikhan N.F."/>
            <person name="Baker D."/>
            <person name="Gharbi K."/>
            <person name="Hall N."/>
            <person name="Watson M."/>
            <person name="Adriaenssens E.M."/>
            <person name="Foster-Nyarko E."/>
            <person name="Jarju S."/>
            <person name="Secka A."/>
            <person name="Antonio M."/>
            <person name="Oren A."/>
            <person name="Chaudhuri R.R."/>
            <person name="La Ragione R."/>
            <person name="Hildebrand F."/>
            <person name="Pallen M.J."/>
        </authorList>
    </citation>
    <scope>NUCLEOTIDE SEQUENCE</scope>
    <source>
        <strain evidence="13">ChiSxjej3B15-1167</strain>
    </source>
</reference>
<comment type="function">
    <text evidence="2">Catalyzes the methylthiolation of N6-(dimethylallyl)adenosine (i(6)A), leading to the formation of 2-methylthio-N6-(dimethylallyl)adenosine (ms(2)i(6)A) at position 37 in tRNAs that read codons beginning with uridine.</text>
</comment>
<keyword evidence="7" id="KW-0408">Iron</keyword>
<dbReference type="PROSITE" id="PS51449">
    <property type="entry name" value="MTTASE_N"/>
    <property type="match status" value="1"/>
</dbReference>
<dbReference type="Proteomes" id="UP000886805">
    <property type="component" value="Unassembled WGS sequence"/>
</dbReference>
<evidence type="ECO:0000256" key="4">
    <source>
        <dbReference type="ARBA" id="ARBA00022679"/>
    </source>
</evidence>
<keyword evidence="3" id="KW-0004">4Fe-4S</keyword>
<dbReference type="SFLD" id="SFLDS00029">
    <property type="entry name" value="Radical_SAM"/>
    <property type="match status" value="1"/>
</dbReference>
<evidence type="ECO:0000256" key="6">
    <source>
        <dbReference type="ARBA" id="ARBA00022723"/>
    </source>
</evidence>
<keyword evidence="5" id="KW-0949">S-adenosyl-L-methionine</keyword>
<dbReference type="Gene3D" id="3.80.30.20">
    <property type="entry name" value="tm_1862 like domain"/>
    <property type="match status" value="1"/>
</dbReference>
<dbReference type="CDD" id="cd01335">
    <property type="entry name" value="Radical_SAM"/>
    <property type="match status" value="1"/>
</dbReference>
<keyword evidence="8" id="KW-0411">Iron-sulfur</keyword>
<comment type="caution">
    <text evidence="13">The sequence shown here is derived from an EMBL/GenBank/DDBJ whole genome shotgun (WGS) entry which is preliminary data.</text>
</comment>
<feature type="domain" description="TRAM" evidence="10">
    <location>
        <begin position="302"/>
        <end position="365"/>
    </location>
</feature>
<evidence type="ECO:0000256" key="1">
    <source>
        <dbReference type="ARBA" id="ARBA00001966"/>
    </source>
</evidence>
<evidence type="ECO:0000259" key="11">
    <source>
        <dbReference type="PROSITE" id="PS51449"/>
    </source>
</evidence>
<feature type="domain" description="MTTase N-terminal" evidence="11">
    <location>
        <begin position="1"/>
        <end position="46"/>
    </location>
</feature>
<dbReference type="SFLD" id="SFLDG01061">
    <property type="entry name" value="methylthiotransferase"/>
    <property type="match status" value="1"/>
</dbReference>
<evidence type="ECO:0000256" key="7">
    <source>
        <dbReference type="ARBA" id="ARBA00023004"/>
    </source>
</evidence>
<evidence type="ECO:0000256" key="2">
    <source>
        <dbReference type="ARBA" id="ARBA00003234"/>
    </source>
</evidence>
<dbReference type="InterPro" id="IPR002792">
    <property type="entry name" value="TRAM_dom"/>
</dbReference>
<dbReference type="PROSITE" id="PS51918">
    <property type="entry name" value="RADICAL_SAM"/>
    <property type="match status" value="1"/>
</dbReference>
<dbReference type="EC" id="2.8.4.3" evidence="9"/>
<evidence type="ECO:0000313" key="13">
    <source>
        <dbReference type="EMBL" id="HIX71938.1"/>
    </source>
</evidence>
<dbReference type="PANTHER" id="PTHR43020:SF2">
    <property type="entry name" value="MITOCHONDRIAL TRNA METHYLTHIOTRANSFERASE CDK5RAP1"/>
    <property type="match status" value="1"/>
</dbReference>
<feature type="non-terminal residue" evidence="13">
    <location>
        <position position="1"/>
    </location>
</feature>